<organism evidence="2 3">
    <name type="scientific">Brassica campestris</name>
    <name type="common">Field mustard</name>
    <dbReference type="NCBI Taxonomy" id="3711"/>
    <lineage>
        <taxon>Eukaryota</taxon>
        <taxon>Viridiplantae</taxon>
        <taxon>Streptophyta</taxon>
        <taxon>Embryophyta</taxon>
        <taxon>Tracheophyta</taxon>
        <taxon>Spermatophyta</taxon>
        <taxon>Magnoliopsida</taxon>
        <taxon>eudicotyledons</taxon>
        <taxon>Gunneridae</taxon>
        <taxon>Pentapetalae</taxon>
        <taxon>rosids</taxon>
        <taxon>malvids</taxon>
        <taxon>Brassicales</taxon>
        <taxon>Brassicaceae</taxon>
        <taxon>Brassiceae</taxon>
        <taxon>Brassica</taxon>
    </lineage>
</organism>
<evidence type="ECO:0000313" key="2">
    <source>
        <dbReference type="EMBL" id="CAG7886977.1"/>
    </source>
</evidence>
<dbReference type="GO" id="GO:0003723">
    <property type="term" value="F:RNA binding"/>
    <property type="evidence" value="ECO:0007669"/>
    <property type="project" value="InterPro"/>
</dbReference>
<gene>
    <name evidence="2" type="ORF">BRAPAZ1V2_A01P10530.2</name>
</gene>
<dbReference type="GO" id="GO:0009451">
    <property type="term" value="P:RNA modification"/>
    <property type="evidence" value="ECO:0007669"/>
    <property type="project" value="InterPro"/>
</dbReference>
<evidence type="ECO:0000313" key="3">
    <source>
        <dbReference type="Proteomes" id="UP000694005"/>
    </source>
</evidence>
<sequence length="195" mass="22145">MSLCFEGREESVNSTAPPFSRDSGDPKLKVTDFIANSRPKRDEQRNGRLSGFRLFSKKRSSFDVFSVFRRECESLHPSSSFSLLTELLQSSNGMRLVKRIDQAWSEEKALRSGRHVHSLVVKKMIKKDVFVGTSLMDMYAKCGEISDCSKVFDGMSNRNTLEKGFGEDAIANSEALLIDPFHCREECQMSLWEVL</sequence>
<dbReference type="Gramene" id="A01p10530.2_BraZ1">
    <property type="protein sequence ID" value="A01p10530.2_BraZ1.CDS"/>
    <property type="gene ID" value="A01g10530.2_BraZ1"/>
</dbReference>
<dbReference type="InterPro" id="IPR011990">
    <property type="entry name" value="TPR-like_helical_dom_sf"/>
</dbReference>
<dbReference type="PANTHER" id="PTHR47926">
    <property type="entry name" value="PENTATRICOPEPTIDE REPEAT-CONTAINING PROTEIN"/>
    <property type="match status" value="1"/>
</dbReference>
<accession>A0A8D9LUB1</accession>
<dbReference type="AlphaFoldDB" id="A0A8D9LUB1"/>
<dbReference type="EMBL" id="LS974617">
    <property type="protein sequence ID" value="CAG7886977.1"/>
    <property type="molecule type" value="Genomic_DNA"/>
</dbReference>
<dbReference type="InterPro" id="IPR046960">
    <property type="entry name" value="PPR_At4g14850-like_plant"/>
</dbReference>
<evidence type="ECO:0000256" key="1">
    <source>
        <dbReference type="SAM" id="MobiDB-lite"/>
    </source>
</evidence>
<protein>
    <recommendedName>
        <fullName evidence="4">Pentatricopeptide repeat-containing protein</fullName>
    </recommendedName>
</protein>
<name>A0A8D9LUB1_BRACM</name>
<proteinExistence type="predicted"/>
<reference evidence="2 3" key="1">
    <citation type="submission" date="2021-07" db="EMBL/GenBank/DDBJ databases">
        <authorList>
            <consortium name="Genoscope - CEA"/>
            <person name="William W."/>
        </authorList>
    </citation>
    <scope>NUCLEOTIDE SEQUENCE [LARGE SCALE GENOMIC DNA]</scope>
</reference>
<feature type="region of interest" description="Disordered" evidence="1">
    <location>
        <begin position="1"/>
        <end position="28"/>
    </location>
</feature>
<evidence type="ECO:0008006" key="4">
    <source>
        <dbReference type="Google" id="ProtNLM"/>
    </source>
</evidence>
<feature type="compositionally biased region" description="Basic and acidic residues" evidence="1">
    <location>
        <begin position="1"/>
        <end position="11"/>
    </location>
</feature>
<dbReference type="Gene3D" id="1.25.40.10">
    <property type="entry name" value="Tetratricopeptide repeat domain"/>
    <property type="match status" value="1"/>
</dbReference>
<dbReference type="Proteomes" id="UP000694005">
    <property type="component" value="Chromosome A01"/>
</dbReference>